<evidence type="ECO:0000256" key="3">
    <source>
        <dbReference type="SAM" id="MobiDB-lite"/>
    </source>
</evidence>
<dbReference type="PANTHER" id="PTHR24637">
    <property type="entry name" value="COLLAGEN"/>
    <property type="match status" value="1"/>
</dbReference>
<evidence type="ECO:0000256" key="2">
    <source>
        <dbReference type="ARBA" id="ARBA00023157"/>
    </source>
</evidence>
<evidence type="ECO:0000256" key="1">
    <source>
        <dbReference type="ARBA" id="ARBA00022737"/>
    </source>
</evidence>
<feature type="compositionally biased region" description="Gly residues" evidence="3">
    <location>
        <begin position="157"/>
        <end position="166"/>
    </location>
</feature>
<feature type="region of interest" description="Disordered" evidence="3">
    <location>
        <begin position="93"/>
        <end position="139"/>
    </location>
</feature>
<sequence length="321" mass="33408">MKFLLFLLLPATFGVILGVFWMTREIWEFEKLAMEDLEEWEIYSQKAWTLLQSTTRNLTKRAVYRIQLPSRNPGGLPYSQAPRYVTIPPMYTNPRPEFQSAPPLECPRGPPGRPGHSGLPGDDGYAGTPGSPGATGPVLQMQLPYNGCIRCPMGPMGRPGGPGREGLPGDDGLPGNQGAQGERGYPGPSGPMGDDGQPGRDGSQGLGGPPGRGGTRSSGRPGPPGQRGRPGPLGYPGDDGGYPVAGEPGAPGAPGTPGNRGQPGIDGHAGVAGVMGGPGPDSGYCPCPKRGKSNDWGTGGGGELHVPHNRKKMVVVRRKVV</sequence>
<gene>
    <name evidence="4" type="ORF">CAMP_LOCUS2434</name>
</gene>
<accession>A0A9P1I6W0</accession>
<keyword evidence="5" id="KW-1185">Reference proteome</keyword>
<dbReference type="InterPro" id="IPR008160">
    <property type="entry name" value="Collagen"/>
</dbReference>
<feature type="compositionally biased region" description="Low complexity" evidence="3">
    <location>
        <begin position="114"/>
        <end position="137"/>
    </location>
</feature>
<feature type="compositionally biased region" description="Pro residues" evidence="3">
    <location>
        <begin position="104"/>
        <end position="113"/>
    </location>
</feature>
<evidence type="ECO:0008006" key="6">
    <source>
        <dbReference type="Google" id="ProtNLM"/>
    </source>
</evidence>
<evidence type="ECO:0000313" key="5">
    <source>
        <dbReference type="Proteomes" id="UP001152747"/>
    </source>
</evidence>
<proteinExistence type="predicted"/>
<dbReference type="EMBL" id="CANHGI010000001">
    <property type="protein sequence ID" value="CAI5439797.1"/>
    <property type="molecule type" value="Genomic_DNA"/>
</dbReference>
<keyword evidence="1" id="KW-0677">Repeat</keyword>
<evidence type="ECO:0000313" key="4">
    <source>
        <dbReference type="EMBL" id="CAI5439797.1"/>
    </source>
</evidence>
<dbReference type="AlphaFoldDB" id="A0A9P1I6W0"/>
<organism evidence="4 5">
    <name type="scientific">Caenorhabditis angaria</name>
    <dbReference type="NCBI Taxonomy" id="860376"/>
    <lineage>
        <taxon>Eukaryota</taxon>
        <taxon>Metazoa</taxon>
        <taxon>Ecdysozoa</taxon>
        <taxon>Nematoda</taxon>
        <taxon>Chromadorea</taxon>
        <taxon>Rhabditida</taxon>
        <taxon>Rhabditina</taxon>
        <taxon>Rhabditomorpha</taxon>
        <taxon>Rhabditoidea</taxon>
        <taxon>Rhabditidae</taxon>
        <taxon>Peloderinae</taxon>
        <taxon>Caenorhabditis</taxon>
    </lineage>
</organism>
<dbReference type="Pfam" id="PF01391">
    <property type="entry name" value="Collagen"/>
    <property type="match status" value="1"/>
</dbReference>
<keyword evidence="2" id="KW-1015">Disulfide bond</keyword>
<name>A0A9P1I6W0_9PELO</name>
<feature type="region of interest" description="Disordered" evidence="3">
    <location>
        <begin position="156"/>
        <end position="275"/>
    </location>
</feature>
<dbReference type="PANTHER" id="PTHR24637:SF366">
    <property type="entry name" value="NEMATODE CUTICLE COLLAGEN N-TERMINAL DOMAIN-CONTAINING PROTEIN"/>
    <property type="match status" value="1"/>
</dbReference>
<feature type="compositionally biased region" description="Low complexity" evidence="3">
    <location>
        <begin position="217"/>
        <end position="250"/>
    </location>
</feature>
<feature type="compositionally biased region" description="Gly residues" evidence="3">
    <location>
        <begin position="202"/>
        <end position="216"/>
    </location>
</feature>
<dbReference type="Proteomes" id="UP001152747">
    <property type="component" value="Unassembled WGS sequence"/>
</dbReference>
<comment type="caution">
    <text evidence="4">The sequence shown here is derived from an EMBL/GenBank/DDBJ whole genome shotgun (WGS) entry which is preliminary data.</text>
</comment>
<reference evidence="4" key="1">
    <citation type="submission" date="2022-11" db="EMBL/GenBank/DDBJ databases">
        <authorList>
            <person name="Kikuchi T."/>
        </authorList>
    </citation>
    <scope>NUCLEOTIDE SEQUENCE</scope>
    <source>
        <strain evidence="4">PS1010</strain>
    </source>
</reference>
<protein>
    <recommendedName>
        <fullName evidence="6">Nematode cuticle collagen N-terminal domain-containing protein</fullName>
    </recommendedName>
</protein>